<protein>
    <recommendedName>
        <fullName evidence="4">Glycine zipper domain-containing protein</fullName>
    </recommendedName>
</protein>
<feature type="region of interest" description="Disordered" evidence="1">
    <location>
        <begin position="61"/>
        <end position="88"/>
    </location>
</feature>
<dbReference type="AlphaFoldDB" id="A0A848CPH9"/>
<dbReference type="OrthoDB" id="9985621at2"/>
<name>A0A848CPH9_ANEAE</name>
<accession>A0A848CPH9</accession>
<dbReference type="EMBL" id="JABAGO010000025">
    <property type="protein sequence ID" value="NME99304.1"/>
    <property type="molecule type" value="Genomic_DNA"/>
</dbReference>
<evidence type="ECO:0008006" key="4">
    <source>
        <dbReference type="Google" id="ProtNLM"/>
    </source>
</evidence>
<organism evidence="2 3">
    <name type="scientific">Aneurinibacillus aneurinilyticus</name>
    <name type="common">Bacillus aneurinolyticus</name>
    <dbReference type="NCBI Taxonomy" id="1391"/>
    <lineage>
        <taxon>Bacteria</taxon>
        <taxon>Bacillati</taxon>
        <taxon>Bacillota</taxon>
        <taxon>Bacilli</taxon>
        <taxon>Bacillales</taxon>
        <taxon>Paenibacillaceae</taxon>
        <taxon>Aneurinibacillus group</taxon>
        <taxon>Aneurinibacillus</taxon>
    </lineage>
</organism>
<gene>
    <name evidence="2" type="ORF">HF838_13635</name>
</gene>
<dbReference type="GeneID" id="92841288"/>
<feature type="region of interest" description="Disordered" evidence="1">
    <location>
        <begin position="1"/>
        <end position="30"/>
    </location>
</feature>
<proteinExistence type="predicted"/>
<comment type="caution">
    <text evidence="2">The sequence shown here is derived from an EMBL/GenBank/DDBJ whole genome shotgun (WGS) entry which is preliminary data.</text>
</comment>
<evidence type="ECO:0000313" key="3">
    <source>
        <dbReference type="Proteomes" id="UP000561326"/>
    </source>
</evidence>
<reference evidence="2 3" key="1">
    <citation type="submission" date="2020-04" db="EMBL/GenBank/DDBJ databases">
        <authorList>
            <person name="Hitch T.C.A."/>
            <person name="Wylensek D."/>
            <person name="Clavel T."/>
        </authorList>
    </citation>
    <scope>NUCLEOTIDE SEQUENCE [LARGE SCALE GENOMIC DNA]</scope>
    <source>
        <strain evidence="2 3">WB01_D5_05</strain>
    </source>
</reference>
<evidence type="ECO:0000256" key="1">
    <source>
        <dbReference type="SAM" id="MobiDB-lite"/>
    </source>
</evidence>
<dbReference type="RefSeq" id="WP_021624233.1">
    <property type="nucleotide sequence ID" value="NZ_CABKST010000250.1"/>
</dbReference>
<evidence type="ECO:0000313" key="2">
    <source>
        <dbReference type="EMBL" id="NME99304.1"/>
    </source>
</evidence>
<feature type="compositionally biased region" description="Low complexity" evidence="1">
    <location>
        <begin position="10"/>
        <end position="30"/>
    </location>
</feature>
<dbReference type="Proteomes" id="UP000561326">
    <property type="component" value="Unassembled WGS sequence"/>
</dbReference>
<sequence>MAENNDRNRNGAGNRNETNTTGGDIGEAVGTVGGGVAGAAVGSIFGPLGTVAGAIAGGALGNQVGEGVEGADNDAKKARGANDNNDAK</sequence>